<accession>B0P7K1</accession>
<dbReference type="EMBL" id="ABGD02000006">
    <property type="protein sequence ID" value="EDS12504.1"/>
    <property type="molecule type" value="Genomic_DNA"/>
</dbReference>
<sequence length="65" mass="7296">MLEKDGYSSFLSVPPLLYSFGPCGPLRSAWPFMELRGGAAKIRIMGIVKKLMELEIQGCLRYNNT</sequence>
<evidence type="ECO:0000313" key="1">
    <source>
        <dbReference type="EMBL" id="EDS12504.1"/>
    </source>
</evidence>
<organism evidence="1 2">
    <name type="scientific">Anaerotruncus colihominis DSM 17241</name>
    <dbReference type="NCBI Taxonomy" id="445972"/>
    <lineage>
        <taxon>Bacteria</taxon>
        <taxon>Bacillati</taxon>
        <taxon>Bacillota</taxon>
        <taxon>Clostridia</taxon>
        <taxon>Eubacteriales</taxon>
        <taxon>Oscillospiraceae</taxon>
        <taxon>Anaerotruncus</taxon>
    </lineage>
</organism>
<reference evidence="1" key="1">
    <citation type="submission" date="2007-11" db="EMBL/GenBank/DDBJ databases">
        <authorList>
            <person name="Fulton L."/>
            <person name="Clifton S."/>
            <person name="Fulton B."/>
            <person name="Xu J."/>
            <person name="Minx P."/>
            <person name="Pepin K.H."/>
            <person name="Johnson M."/>
            <person name="Thiruvilangam P."/>
            <person name="Bhonagiri V."/>
            <person name="Nash W.E."/>
            <person name="Mardis E.R."/>
            <person name="Wilson R.K."/>
        </authorList>
    </citation>
    <scope>NUCLEOTIDE SEQUENCE [LARGE SCALE GENOMIC DNA]</scope>
    <source>
        <strain evidence="1">DSM 17241</strain>
    </source>
</reference>
<dbReference type="AlphaFoldDB" id="B0P7K1"/>
<dbReference type="Proteomes" id="UP000003803">
    <property type="component" value="Unassembled WGS sequence"/>
</dbReference>
<proteinExistence type="predicted"/>
<gene>
    <name evidence="1" type="ORF">ANACOL_00736</name>
</gene>
<name>B0P7K1_9FIRM</name>
<evidence type="ECO:0000313" key="2">
    <source>
        <dbReference type="Proteomes" id="UP000003803"/>
    </source>
</evidence>
<dbReference type="HOGENOM" id="CLU_2840064_0_0_9"/>
<protein>
    <submittedName>
        <fullName evidence="1">Uncharacterized protein</fullName>
    </submittedName>
</protein>
<reference evidence="1" key="2">
    <citation type="submission" date="2013-09" db="EMBL/GenBank/DDBJ databases">
        <title>Draft genome sequence of Anaerotruncus colihominis(DSM 17241).</title>
        <authorList>
            <person name="Sudarsanam P."/>
            <person name="Ley R."/>
            <person name="Guruge J."/>
            <person name="Turnbaugh P.J."/>
            <person name="Mahowald M."/>
            <person name="Liep D."/>
            <person name="Gordon J."/>
        </authorList>
    </citation>
    <scope>NUCLEOTIDE SEQUENCE</scope>
    <source>
        <strain evidence="1">DSM 17241</strain>
    </source>
</reference>
<keyword evidence="2" id="KW-1185">Reference proteome</keyword>
<comment type="caution">
    <text evidence="1">The sequence shown here is derived from an EMBL/GenBank/DDBJ whole genome shotgun (WGS) entry which is preliminary data.</text>
</comment>